<dbReference type="PANTHER" id="PTHR48079:SF6">
    <property type="entry name" value="NAD(P)-BINDING DOMAIN-CONTAINING PROTEIN-RELATED"/>
    <property type="match status" value="1"/>
</dbReference>
<evidence type="ECO:0000313" key="5">
    <source>
        <dbReference type="Proteomes" id="UP000623509"/>
    </source>
</evidence>
<dbReference type="Pfam" id="PF13460">
    <property type="entry name" value="NAD_binding_10"/>
    <property type="match status" value="1"/>
</dbReference>
<organism evidence="3 4">
    <name type="scientific">Candidatus Dactylopiibacterium carminicum</name>
    <dbReference type="NCBI Taxonomy" id="857335"/>
    <lineage>
        <taxon>Bacteria</taxon>
        <taxon>Pseudomonadati</taxon>
        <taxon>Pseudomonadota</taxon>
        <taxon>Betaproteobacteria</taxon>
        <taxon>Rhodocyclales</taxon>
        <taxon>Rhodocyclaceae</taxon>
        <taxon>Candidatus Dactylopiibacterium</taxon>
    </lineage>
</organism>
<feature type="domain" description="NAD(P)-binding" evidence="1">
    <location>
        <begin position="22"/>
        <end position="196"/>
    </location>
</feature>
<keyword evidence="5" id="KW-1185">Reference proteome</keyword>
<dbReference type="EMBL" id="NMRN01000056">
    <property type="protein sequence ID" value="PAS91866.1"/>
    <property type="molecule type" value="Genomic_DNA"/>
</dbReference>
<dbReference type="Proteomes" id="UP000623509">
    <property type="component" value="Unassembled WGS sequence"/>
</dbReference>
<dbReference type="PANTHER" id="PTHR48079">
    <property type="entry name" value="PROTEIN YEEZ"/>
    <property type="match status" value="1"/>
</dbReference>
<name>A0A272EP82_9RHOO</name>
<dbReference type="InterPro" id="IPR016040">
    <property type="entry name" value="NAD(P)-bd_dom"/>
</dbReference>
<dbReference type="GO" id="GO:0005737">
    <property type="term" value="C:cytoplasm"/>
    <property type="evidence" value="ECO:0007669"/>
    <property type="project" value="TreeGrafter"/>
</dbReference>
<dbReference type="SUPFAM" id="SSF51735">
    <property type="entry name" value="NAD(P)-binding Rossmann-fold domains"/>
    <property type="match status" value="1"/>
</dbReference>
<proteinExistence type="predicted"/>
<evidence type="ECO:0000313" key="4">
    <source>
        <dbReference type="Proteomes" id="UP000216107"/>
    </source>
</evidence>
<dbReference type="GO" id="GO:0004029">
    <property type="term" value="F:aldehyde dehydrogenase (NAD+) activity"/>
    <property type="evidence" value="ECO:0007669"/>
    <property type="project" value="TreeGrafter"/>
</dbReference>
<dbReference type="RefSeq" id="WP_095525558.1">
    <property type="nucleotide sequence ID" value="NZ_MDUX01000058.1"/>
</dbReference>
<sequence>MNRLLIVGCGDVLTRALPWLCQRFQVYALARGAEAAARLRVLGVRPVAGDLDDPASLARLAGLAEWVLHAAPPPGQGEDDPRMRALLAVLVRRAPRRIVYVGTSGVYGDCGGAVVTETRPLRASTARAKRRVAAELRLRAFALSSGCALRVLRVPGIYAADRLSLARLQRGDPVLRREEDVFTNHVHAEDLARAAALALFRGPRLRSFNLCDDSCLAMGDYFEAMADIFGLPRPPRMSRAECLKRLSPAMASFMGESRRLDNTRAKRELRLRLSYPEVLAGLRAARDAHPDKE</sequence>
<evidence type="ECO:0000259" key="1">
    <source>
        <dbReference type="Pfam" id="PF13460"/>
    </source>
</evidence>
<dbReference type="InterPro" id="IPR036291">
    <property type="entry name" value="NAD(P)-bd_dom_sf"/>
</dbReference>
<evidence type="ECO:0000313" key="3">
    <source>
        <dbReference type="EMBL" id="PAS91866.1"/>
    </source>
</evidence>
<comment type="caution">
    <text evidence="3">The sequence shown here is derived from an EMBL/GenBank/DDBJ whole genome shotgun (WGS) entry which is preliminary data.</text>
</comment>
<reference evidence="2 5" key="1">
    <citation type="submission" date="2016-08" db="EMBL/GenBank/DDBJ databases">
        <title>Candidatus Dactylopiibacterium carminicum genome sequence.</title>
        <authorList>
            <person name="Ramirez-Puebla S.T."/>
            <person name="Ormeno-Orrillo E."/>
            <person name="Vera-Ponce De Leon A."/>
            <person name="Luis L."/>
            <person name="Sanchez-Flores A."/>
            <person name="Monica R."/>
            <person name="Martinez-Romero E."/>
        </authorList>
    </citation>
    <scope>NUCLEOTIDE SEQUENCE [LARGE SCALE GENOMIC DNA]</scope>
    <source>
        <strain evidence="2">END1</strain>
    </source>
</reference>
<protein>
    <submittedName>
        <fullName evidence="3">NAD(P)-dependent oxidoreductase</fullName>
    </submittedName>
</protein>
<accession>A0A272EP82</accession>
<dbReference type="Proteomes" id="UP000216107">
    <property type="component" value="Unassembled WGS sequence"/>
</dbReference>
<dbReference type="InterPro" id="IPR051783">
    <property type="entry name" value="NAD(P)-dependent_oxidoreduct"/>
</dbReference>
<reference evidence="3 4" key="2">
    <citation type="submission" date="2017-07" db="EMBL/GenBank/DDBJ databases">
        <title>Candidatus Dactylopiibacterium carminicum, a nitrogen-fixing symbiont of the cochineal insect Dactylopius coccus and Dactylopius opuntiae (Hemiptera: Coccoidea: Dactylopiidae).</title>
        <authorList>
            <person name="Vera A."/>
        </authorList>
    </citation>
    <scope>NUCLEOTIDE SEQUENCE [LARGE SCALE GENOMIC DNA]</scope>
    <source>
        <strain evidence="3 4">NFDCM</strain>
    </source>
</reference>
<gene>
    <name evidence="2" type="ORF">BGI27_14465</name>
    <name evidence="3" type="ORF">CGU29_14085</name>
</gene>
<dbReference type="OrthoDB" id="9808276at2"/>
<evidence type="ECO:0000313" key="2">
    <source>
        <dbReference type="EMBL" id="KAF7598214.1"/>
    </source>
</evidence>
<dbReference type="EMBL" id="MDUX01000058">
    <property type="protein sequence ID" value="KAF7598214.1"/>
    <property type="molecule type" value="Genomic_DNA"/>
</dbReference>
<dbReference type="AlphaFoldDB" id="A0A272EP82"/>
<dbReference type="Gene3D" id="3.40.50.720">
    <property type="entry name" value="NAD(P)-binding Rossmann-like Domain"/>
    <property type="match status" value="1"/>
</dbReference>